<protein>
    <submittedName>
        <fullName evidence="2">Uncharacterized protein</fullName>
    </submittedName>
</protein>
<evidence type="ECO:0000256" key="1">
    <source>
        <dbReference type="SAM" id="Phobius"/>
    </source>
</evidence>
<keyword evidence="1" id="KW-1133">Transmembrane helix</keyword>
<gene>
    <name evidence="2" type="ORF">7AX1_124</name>
</gene>
<dbReference type="EMBL" id="MF417868">
    <property type="protein sequence ID" value="ASN67752.1"/>
    <property type="molecule type" value="Genomic_DNA"/>
</dbReference>
<keyword evidence="1" id="KW-0812">Transmembrane</keyword>
<name>A0A2H4IYZ0_9CAUD</name>
<keyword evidence="1" id="KW-0472">Membrane</keyword>
<accession>A0A2H4IYZ0</accession>
<feature type="transmembrane region" description="Helical" evidence="1">
    <location>
        <begin position="7"/>
        <end position="28"/>
    </location>
</feature>
<sequence>MDKLNKGYIVTIIILILSMSIYITTINIQGKDTEHFTKQSSEVKGEKVEEIGDFTKDHIKDNKVYFTEDLPTYIPGRTTDNSVDTTVFKTSRFKEAKEFTLIRVYSKDDDGNRVHIYRFVPKGEKVK</sequence>
<evidence type="ECO:0000313" key="2">
    <source>
        <dbReference type="EMBL" id="ASN67752.1"/>
    </source>
</evidence>
<organism evidence="2">
    <name type="scientific">uncultured Caudovirales phage</name>
    <dbReference type="NCBI Taxonomy" id="2100421"/>
    <lineage>
        <taxon>Viruses</taxon>
        <taxon>Duplodnaviria</taxon>
        <taxon>Heunggongvirae</taxon>
        <taxon>Uroviricota</taxon>
        <taxon>Caudoviricetes</taxon>
        <taxon>Peduoviridae</taxon>
        <taxon>Maltschvirus</taxon>
        <taxon>Maltschvirus maltsch</taxon>
    </lineage>
</organism>
<proteinExistence type="predicted"/>
<reference evidence="2" key="1">
    <citation type="submission" date="2017-06" db="EMBL/GenBank/DDBJ databases">
        <title>Novel phages from South African skin metaviromes.</title>
        <authorList>
            <person name="van Zyl L.J."/>
            <person name="Abrahams Y."/>
            <person name="Stander E.A."/>
            <person name="Kirby B.M."/>
            <person name="Clavaud C."/>
            <person name="Farcet C."/>
            <person name="Breton L."/>
            <person name="Trindade M.I."/>
        </authorList>
    </citation>
    <scope>NUCLEOTIDE SEQUENCE</scope>
</reference>